<dbReference type="CDD" id="cd00077">
    <property type="entry name" value="HDc"/>
    <property type="match status" value="1"/>
</dbReference>
<evidence type="ECO:0000256" key="3">
    <source>
        <dbReference type="ARBA" id="ARBA00022801"/>
    </source>
</evidence>
<dbReference type="Pfam" id="PF00233">
    <property type="entry name" value="PDEase_I"/>
    <property type="match status" value="1"/>
</dbReference>
<reference evidence="9" key="1">
    <citation type="submission" date="2020-03" db="EMBL/GenBank/DDBJ databases">
        <title>Studies in the Genomics of Life Span.</title>
        <authorList>
            <person name="Glass D."/>
        </authorList>
    </citation>
    <scope>NUCLEOTIDE SEQUENCE</scope>
    <source>
        <strain evidence="9">LTLLF</strain>
        <tissue evidence="9">Muscle</tissue>
    </source>
</reference>
<keyword evidence="1" id="KW-0140">cGMP</keyword>
<evidence type="ECO:0000256" key="2">
    <source>
        <dbReference type="ARBA" id="ARBA00022723"/>
    </source>
</evidence>
<sequence>MVNAWFSERVHTIPVCKEGVRAHTESCSCSQQQSPHADNATSGAPARKISASEFDRPLRPIVVKDSEGAVSFLSDSGKKEQMPLTPPRFDSDEGDQCSRLLELVKDISSHLDVTALCHKIFLHIHGLISADRYSLFLVCEDSSKDKFLISRLFDVAEGSTLEEASNNCIRLEWNKGIVGHVAAFGEPLNIKDAYEDPRFNAEVDQITGYRTQSILCMPIKNHREEDFAAYLAFCGIVLHNAQLYETSLLENKRNQVLLDLASLIFEDQQSLEVILKKIAATIISFMQVQKCTIFIVDEDCSDSFSSVFHMECEELGTSSDALTREHDASKINYMYAQYVKNTMEPLNIPDVAKDTRFPWTNEDAGHVSAHRTGSLLCTPIKNGKKNKVIGVCQLVNKMEENTGKIKPFNQNDEQFLEAFVIFCGLGIQNTQMYEAVERAMAKQMVTLEVLSYHASAAEEETRELQALAAAVVPSAQTLKITDFGFSDFELSDVETALCTIRMFTDLNLVQNFQMKHEVLCRWILSVKKNYRKNVAYHNWRHAFNTAQCMFAALKAGKIQNKLTDLEILALLIAALSHDLDHRGVNNSYIQRSEHPLAQLYCHSIMEHHHFDQCLMILNSPGNQILSGLSIEEYKTTLKIIKQAILATDLALYIKAMLMTACDLSAITKPWPIQQRIAELVAAEFFDQGDRERKELNIEPAALTHVSEDCLPLLDGCRKNRQKWQALAEQQEKTLINGESSQA</sequence>
<feature type="binding site" evidence="5">
    <location>
        <position position="578"/>
    </location>
    <ligand>
        <name>Zn(2+)</name>
        <dbReference type="ChEBI" id="CHEBI:29105"/>
        <label>2</label>
    </ligand>
</feature>
<feature type="domain" description="PDEase" evidence="8">
    <location>
        <begin position="460"/>
        <end position="742"/>
    </location>
</feature>
<dbReference type="GO" id="GO:0004114">
    <property type="term" value="F:3',5'-cyclic-nucleotide phosphodiesterase activity"/>
    <property type="evidence" value="ECO:0007669"/>
    <property type="project" value="InterPro"/>
</dbReference>
<comment type="similarity">
    <text evidence="6">Belongs to the cyclic nucleotide phosphodiesterase family.</text>
</comment>
<dbReference type="FunFam" id="3.30.450.40:FF:000015">
    <property type="entry name" value="Phosphodiesterase"/>
    <property type="match status" value="1"/>
</dbReference>
<gene>
    <name evidence="9" type="ORF">LTLLF_199465</name>
</gene>
<dbReference type="Proteomes" id="UP000710432">
    <property type="component" value="Unassembled WGS sequence"/>
</dbReference>
<dbReference type="InterPro" id="IPR036971">
    <property type="entry name" value="PDEase_catalytic_dom_sf"/>
</dbReference>
<dbReference type="SMART" id="SM00471">
    <property type="entry name" value="HDc"/>
    <property type="match status" value="1"/>
</dbReference>
<dbReference type="SMART" id="SM00065">
    <property type="entry name" value="GAF"/>
    <property type="match status" value="2"/>
</dbReference>
<comment type="caution">
    <text evidence="9">The sequence shown here is derived from an EMBL/GenBank/DDBJ whole genome shotgun (WGS) entry which is preliminary data.</text>
</comment>
<evidence type="ECO:0000256" key="4">
    <source>
        <dbReference type="PIRSR" id="PIRSR623088-1"/>
    </source>
</evidence>
<dbReference type="SUPFAM" id="SSF109604">
    <property type="entry name" value="HD-domain/PDEase-like"/>
    <property type="match status" value="1"/>
</dbReference>
<dbReference type="SUPFAM" id="SSF55781">
    <property type="entry name" value="GAF domain-like"/>
    <property type="match status" value="2"/>
</dbReference>
<dbReference type="InterPro" id="IPR002073">
    <property type="entry name" value="PDEase_catalytic_dom"/>
</dbReference>
<keyword evidence="2 5" id="KW-0479">Metal-binding</keyword>
<dbReference type="InterPro" id="IPR023174">
    <property type="entry name" value="PDEase_CS"/>
</dbReference>
<dbReference type="PANTHER" id="PTHR11347">
    <property type="entry name" value="CYCLIC NUCLEOTIDE PHOSPHODIESTERASE"/>
    <property type="match status" value="1"/>
</dbReference>
<dbReference type="Gene3D" id="1.10.1300.10">
    <property type="entry name" value="3'5'-cyclic nucleotide phosphodiesterase, catalytic domain"/>
    <property type="match status" value="2"/>
</dbReference>
<evidence type="ECO:0000313" key="10">
    <source>
        <dbReference type="Proteomes" id="UP000710432"/>
    </source>
</evidence>
<evidence type="ECO:0000256" key="7">
    <source>
        <dbReference type="SAM" id="MobiDB-lite"/>
    </source>
</evidence>
<evidence type="ECO:0000256" key="1">
    <source>
        <dbReference type="ARBA" id="ARBA00022535"/>
    </source>
</evidence>
<evidence type="ECO:0000256" key="5">
    <source>
        <dbReference type="PIRSR" id="PIRSR623088-3"/>
    </source>
</evidence>
<dbReference type="Gene3D" id="3.30.450.40">
    <property type="match status" value="2"/>
</dbReference>
<feature type="compositionally biased region" description="Polar residues" evidence="7">
    <location>
        <begin position="29"/>
        <end position="42"/>
    </location>
</feature>
<dbReference type="AlphaFoldDB" id="A0A8J6FX72"/>
<comment type="cofactor">
    <cofactor evidence="6">
        <name>a divalent metal cation</name>
        <dbReference type="ChEBI" id="CHEBI:60240"/>
    </cofactor>
    <text evidence="6">Binds 2 divalent metal cations per subunit. Site 1 may preferentially bind zinc ions, while site 2 has a preference for magnesium and/or manganese ions.</text>
</comment>
<dbReference type="EMBL" id="JAATJU010027100">
    <property type="protein sequence ID" value="KAH0500850.1"/>
    <property type="molecule type" value="Genomic_DNA"/>
</dbReference>
<evidence type="ECO:0000313" key="9">
    <source>
        <dbReference type="EMBL" id="KAH0500850.1"/>
    </source>
</evidence>
<dbReference type="InterPro" id="IPR003018">
    <property type="entry name" value="GAF"/>
</dbReference>
<keyword evidence="3 6" id="KW-0378">Hydrolase</keyword>
<feature type="active site" description="Proton donor" evidence="4">
    <location>
        <position position="537"/>
    </location>
</feature>
<accession>A0A8J6FX72</accession>
<feature type="binding site" evidence="5">
    <location>
        <position position="662"/>
    </location>
    <ligand>
        <name>Zn(2+)</name>
        <dbReference type="ChEBI" id="CHEBI:29105"/>
        <label>1</label>
    </ligand>
</feature>
<evidence type="ECO:0000259" key="8">
    <source>
        <dbReference type="PROSITE" id="PS51845"/>
    </source>
</evidence>
<name>A0A8J6FX72_MICOH</name>
<dbReference type="PROSITE" id="PS51845">
    <property type="entry name" value="PDEASE_I_2"/>
    <property type="match status" value="1"/>
</dbReference>
<proteinExistence type="inferred from homology"/>
<dbReference type="InterPro" id="IPR029016">
    <property type="entry name" value="GAF-like_dom_sf"/>
</dbReference>
<dbReference type="EC" id="3.1.4.-" evidence="6"/>
<feature type="binding site" evidence="5">
    <location>
        <position position="578"/>
    </location>
    <ligand>
        <name>Zn(2+)</name>
        <dbReference type="ChEBI" id="CHEBI:29105"/>
        <label>1</label>
    </ligand>
</feature>
<feature type="region of interest" description="Disordered" evidence="7">
    <location>
        <begin position="29"/>
        <end position="48"/>
    </location>
</feature>
<dbReference type="PROSITE" id="PS00126">
    <property type="entry name" value="PDEASE_I_1"/>
    <property type="match status" value="1"/>
</dbReference>
<dbReference type="PRINTS" id="PR00387">
    <property type="entry name" value="PDIESTERASE1"/>
</dbReference>
<evidence type="ECO:0000256" key="6">
    <source>
        <dbReference type="RuleBase" id="RU363067"/>
    </source>
</evidence>
<dbReference type="GO" id="GO:0046872">
    <property type="term" value="F:metal ion binding"/>
    <property type="evidence" value="ECO:0007669"/>
    <property type="project" value="UniProtKB-KW"/>
</dbReference>
<feature type="binding site" evidence="5">
    <location>
        <position position="541"/>
    </location>
    <ligand>
        <name>Zn(2+)</name>
        <dbReference type="ChEBI" id="CHEBI:29105"/>
        <label>1</label>
    </ligand>
</feature>
<feature type="binding site" evidence="5">
    <location>
        <position position="577"/>
    </location>
    <ligand>
        <name>Zn(2+)</name>
        <dbReference type="ChEBI" id="CHEBI:29105"/>
        <label>1</label>
    </ligand>
</feature>
<organism evidence="9 10">
    <name type="scientific">Microtus ochrogaster</name>
    <name type="common">Prairie vole</name>
    <dbReference type="NCBI Taxonomy" id="79684"/>
    <lineage>
        <taxon>Eukaryota</taxon>
        <taxon>Metazoa</taxon>
        <taxon>Chordata</taxon>
        <taxon>Craniata</taxon>
        <taxon>Vertebrata</taxon>
        <taxon>Euteleostomi</taxon>
        <taxon>Mammalia</taxon>
        <taxon>Eutheria</taxon>
        <taxon>Euarchontoglires</taxon>
        <taxon>Glires</taxon>
        <taxon>Rodentia</taxon>
        <taxon>Myomorpha</taxon>
        <taxon>Muroidea</taxon>
        <taxon>Cricetidae</taxon>
        <taxon>Arvicolinae</taxon>
        <taxon>Microtus</taxon>
    </lineage>
</organism>
<dbReference type="InterPro" id="IPR003607">
    <property type="entry name" value="HD/PDEase_dom"/>
</dbReference>
<dbReference type="InterPro" id="IPR023088">
    <property type="entry name" value="PDEase"/>
</dbReference>
<protein>
    <recommendedName>
        <fullName evidence="6">Phosphodiesterase</fullName>
        <ecNumber evidence="6">3.1.4.-</ecNumber>
    </recommendedName>
</protein>
<dbReference type="GO" id="GO:0007165">
    <property type="term" value="P:signal transduction"/>
    <property type="evidence" value="ECO:0007669"/>
    <property type="project" value="InterPro"/>
</dbReference>
<dbReference type="Pfam" id="PF01590">
    <property type="entry name" value="GAF"/>
    <property type="match status" value="2"/>
</dbReference>